<dbReference type="PROSITE" id="PS51192">
    <property type="entry name" value="HELICASE_ATP_BIND_1"/>
    <property type="match status" value="1"/>
</dbReference>
<dbReference type="PANTHER" id="PTHR18934">
    <property type="entry name" value="ATP-DEPENDENT RNA HELICASE"/>
    <property type="match status" value="1"/>
</dbReference>
<feature type="region of interest" description="Disordered" evidence="3">
    <location>
        <begin position="788"/>
        <end position="808"/>
    </location>
</feature>
<dbReference type="SMART" id="SM00487">
    <property type="entry name" value="DEXDc"/>
    <property type="match status" value="1"/>
</dbReference>
<gene>
    <name evidence="7" type="primary">Dhx36</name>
    <name evidence="7" type="ORF">AK812_SmicGene10569</name>
</gene>
<dbReference type="InterPro" id="IPR005123">
    <property type="entry name" value="Oxoglu/Fe-dep_dioxygenase_dom"/>
</dbReference>
<feature type="compositionally biased region" description="Basic and acidic residues" evidence="3">
    <location>
        <begin position="1819"/>
        <end position="1834"/>
    </location>
</feature>
<evidence type="ECO:0000256" key="3">
    <source>
        <dbReference type="SAM" id="MobiDB-lite"/>
    </source>
</evidence>
<feature type="compositionally biased region" description="Basic residues" evidence="3">
    <location>
        <begin position="42"/>
        <end position="52"/>
    </location>
</feature>
<dbReference type="InterPro" id="IPR037151">
    <property type="entry name" value="AlkB-like_sf"/>
</dbReference>
<dbReference type="OrthoDB" id="438419at2759"/>
<keyword evidence="2" id="KW-0067">ATP-binding</keyword>
<dbReference type="GO" id="GO:0004386">
    <property type="term" value="F:helicase activity"/>
    <property type="evidence" value="ECO:0007669"/>
    <property type="project" value="UniProtKB-KW"/>
</dbReference>
<dbReference type="InterPro" id="IPR014001">
    <property type="entry name" value="Helicase_ATP-bd"/>
</dbReference>
<dbReference type="PROSITE" id="PS51471">
    <property type="entry name" value="FE2OG_OXY"/>
    <property type="match status" value="1"/>
</dbReference>
<dbReference type="Proteomes" id="UP000186817">
    <property type="component" value="Unassembled WGS sequence"/>
</dbReference>
<evidence type="ECO:0000313" key="7">
    <source>
        <dbReference type="EMBL" id="OLQ06126.1"/>
    </source>
</evidence>
<keyword evidence="1" id="KW-0547">Nucleotide-binding</keyword>
<evidence type="ECO:0000256" key="2">
    <source>
        <dbReference type="ARBA" id="ARBA00022840"/>
    </source>
</evidence>
<dbReference type="CDD" id="cd18791">
    <property type="entry name" value="SF2_C_RHA"/>
    <property type="match status" value="1"/>
</dbReference>
<feature type="compositionally biased region" description="Basic and acidic residues" evidence="3">
    <location>
        <begin position="1494"/>
        <end position="1506"/>
    </location>
</feature>
<comment type="caution">
    <text evidence="7">The sequence shown here is derived from an EMBL/GenBank/DDBJ whole genome shotgun (WGS) entry which is preliminary data.</text>
</comment>
<evidence type="ECO:0000313" key="8">
    <source>
        <dbReference type="Proteomes" id="UP000186817"/>
    </source>
</evidence>
<feature type="domain" description="Helicase ATP-binding" evidence="4">
    <location>
        <begin position="569"/>
        <end position="752"/>
    </location>
</feature>
<sequence>MAALRLVLDIPCSEEGRTGILPPAFPPFLLPPQWAAFMPSAHRGKKKKKKRKREESSSSSSRGGAAEGTAASNDQVLPASDTKDTVSGAAAADPNEMTALDALIAGSLELPEAGQTSRSHGWDGEEEQKEEAQTPKSAPGPDLDLTEEPRSKTGLRLIGEEAPPTLPWQYVLKDEMRRCFVGFLPRTLGKEVCASFFEKALQGAEWIQPAGPNGPIPRKTAWMVFFECDCAYRYGRIEVKPQQYPQWMCALMHWVMPCCGINEQKDWPNSCNLNLYESGGMSVGWHADDEQLFQGKQRDCRIISLSLGATRAFEVRSNWSELDSTVRLELGDGDLCTMEGLVQKHFQHRVPREDKVTGPRINLTWRWIVRHAKMRETARARAEMEVDCPLFLSQRMRRMLASILNVPMSEPAGEKEFDSSAVEESVAKVIAALTFNHNLPPSYVQYFLNQEPQLWKAQQDSDHEHVYRSVLERVQRGLREDPLPNVDLNPSPEDSLRNLQTAVVSLKASTNAAYGTTSANNEDVVRQRRGEYSNMKAWFGPDIIDEDPYVFNRVMTNKLPIAQHKTEITELIRDNQIVLIQGETGCGKTTQVPQYILEAALRMQAEAKHGKGTDNRRPVRIVVTQPRRIAAITVAKRVAEELGEKVGEGVVGYKIRGTTVASPKCKLLFCTTGVVLRRLANEGSKFMFGPKTVTHLLVDEVHERGVETDFMLTFLREIRVNRPNLRVVLMSATMDTECFLKYFSLPVKVANGHANKITLKQPPMVVCPAFCHPVAECYMESINARLGRNRSPEAKSPEELRREPTEMSESDGIDYDLILKIVEEIETSPDGAWTFAPESMRATAKDPHRGAVLVFLPGLGEITQLMSKLTDDSTMSSKWWVLPLHANLPPEEQQLCFSTSLPAGCTRKIICSTNVAETSVTVPDVTVVIDTCRERRNQVDRHSNTPMLREQWCALDSLKQRRGRAGRVQPGVCLRLLPERNLERLDAVSPPEMQRVPLENVYLQVCASGIDDRPGFLAKTPDPPDELSVAFAEAALKDLGALDQAQPDGLTPLGRHLAALPCHPRLGKILVLGCLLGEPSPCLSICAAMSVRNPMMTTQDTSKRASWQSARMEMVAEIGTRSDHCAWAHIVQEWRFGDMKQRELCKKLGLSFERMASSMFERRHLLESLVQVGLLPGNFKDLEWERKNKVPDWNLVRAAVVGGLYPNIIHVSRSPPKFQSATMMDKAKYLTYQVLQRHVKMEQQSYPKRLNVHPNSLMFGHDQFHCPWLAYYTIQQTSKLYAYDVSEVSPFALLLFGGDLEPNHGGIEVGKWATFKCRGGKQLLPLLQAARKAIQDVLERKLEDLKFDLSSSKELRACIELLKCNGLGFRKEDPADIVRCSDGQDREFNEFENETAYMTRKDNEQQERMNKVWADAKKLADSYFFSVFFEFQLPAHGPRPPCWSQRRGPTMPRLLRWAPFALLSLGVSGEGAGSISPHHGQASHSRSTPQAKVHHQERQTISKAADHQTVLLERSDPKPESKANSSTGSPKEPTCQPDSELFQQVVASKDRHLFFSQRKATTVPFQDISGIPRSCESWKDKPQCCTRMFYKRLADEIQPMAKELAYVQDQYSHFREDVVQFALEAQTDKQSPEAERLSEAADIAQQGIEHVLDFINECENPLRLFFASMACSLCRPNLGDYLTEGTILQISGENVTEIAKNCSMMPKKMKQAGKLFMEARNVLRENNTCQERWYVHTQTWLDRAARLSLLRSKEIRPKYVESTFLKALQSKGYVYEPEEWGDVLLLHISVLATDDERRTFVGQDEMRFFVPKESRIQDMREKAKTLDDPDFSDHVDDEGASNTDVDDDDSDNVTAANNGANSLSELGETSEMSEDQELKCVNGRKRRWHCQCHHCWTGYSCNVKMVEGPGINQEFEPLVAERAAGAGGYHQELAVQGCQLHTDLRYQLARVTLVPISEAAEMR</sequence>
<dbReference type="SMART" id="SM00847">
    <property type="entry name" value="HA2"/>
    <property type="match status" value="1"/>
</dbReference>
<name>A0A1Q9EF98_SYMMI</name>
<evidence type="ECO:0000259" key="6">
    <source>
        <dbReference type="PROSITE" id="PS51471"/>
    </source>
</evidence>
<dbReference type="SMART" id="SM00490">
    <property type="entry name" value="HELICc"/>
    <property type="match status" value="1"/>
</dbReference>
<feature type="region of interest" description="Disordered" evidence="3">
    <location>
        <begin position="1471"/>
        <end position="1537"/>
    </location>
</feature>
<accession>A0A1Q9EF98</accession>
<dbReference type="SUPFAM" id="SSF52540">
    <property type="entry name" value="P-loop containing nucleoside triphosphate hydrolases"/>
    <property type="match status" value="1"/>
</dbReference>
<dbReference type="InterPro" id="IPR011545">
    <property type="entry name" value="DEAD/DEAH_box_helicase_dom"/>
</dbReference>
<dbReference type="CDD" id="cd17917">
    <property type="entry name" value="DEXHc_RHA-like"/>
    <property type="match status" value="1"/>
</dbReference>
<feature type="domain" description="Helicase C-terminal" evidence="5">
    <location>
        <begin position="817"/>
        <end position="1009"/>
    </location>
</feature>
<proteinExistence type="predicted"/>
<feature type="region of interest" description="Disordered" evidence="3">
    <location>
        <begin position="39"/>
        <end position="93"/>
    </location>
</feature>
<feature type="domain" description="Fe2OG dioxygenase" evidence="6">
    <location>
        <begin position="267"/>
        <end position="369"/>
    </location>
</feature>
<feature type="region of interest" description="Disordered" evidence="3">
    <location>
        <begin position="1819"/>
        <end position="1872"/>
    </location>
</feature>
<feature type="compositionally biased region" description="Basic and acidic residues" evidence="3">
    <location>
        <begin position="790"/>
        <end position="805"/>
    </location>
</feature>
<dbReference type="Gene3D" id="1.20.120.1080">
    <property type="match status" value="1"/>
</dbReference>
<dbReference type="InterPro" id="IPR011709">
    <property type="entry name" value="DEAD-box_helicase_OB_fold"/>
</dbReference>
<evidence type="ECO:0000259" key="4">
    <source>
        <dbReference type="PROSITE" id="PS51192"/>
    </source>
</evidence>
<dbReference type="Gene3D" id="3.40.50.300">
    <property type="entry name" value="P-loop containing nucleotide triphosphate hydrolases"/>
    <property type="match status" value="2"/>
</dbReference>
<dbReference type="Pfam" id="PF00270">
    <property type="entry name" value="DEAD"/>
    <property type="match status" value="1"/>
</dbReference>
<dbReference type="InterPro" id="IPR027417">
    <property type="entry name" value="P-loop_NTPase"/>
</dbReference>
<evidence type="ECO:0000256" key="1">
    <source>
        <dbReference type="ARBA" id="ARBA00022741"/>
    </source>
</evidence>
<feature type="region of interest" description="Disordered" evidence="3">
    <location>
        <begin position="112"/>
        <end position="149"/>
    </location>
</feature>
<dbReference type="Pfam" id="PF13532">
    <property type="entry name" value="2OG-FeII_Oxy_2"/>
    <property type="match status" value="1"/>
</dbReference>
<dbReference type="EMBL" id="LSRX01000166">
    <property type="protein sequence ID" value="OLQ06126.1"/>
    <property type="molecule type" value="Genomic_DNA"/>
</dbReference>
<dbReference type="Pfam" id="PF21010">
    <property type="entry name" value="HA2_C"/>
    <property type="match status" value="1"/>
</dbReference>
<dbReference type="PROSITE" id="PS51194">
    <property type="entry name" value="HELICASE_CTER"/>
    <property type="match status" value="1"/>
</dbReference>
<keyword evidence="7" id="KW-0347">Helicase</keyword>
<dbReference type="InterPro" id="IPR007502">
    <property type="entry name" value="Helicase-assoc_dom"/>
</dbReference>
<dbReference type="Pfam" id="PF00271">
    <property type="entry name" value="Helicase_C"/>
    <property type="match status" value="1"/>
</dbReference>
<keyword evidence="8" id="KW-1185">Reference proteome</keyword>
<feature type="compositionally biased region" description="Acidic residues" evidence="3">
    <location>
        <begin position="1835"/>
        <end position="1851"/>
    </location>
</feature>
<dbReference type="GO" id="GO:0005524">
    <property type="term" value="F:ATP binding"/>
    <property type="evidence" value="ECO:0007669"/>
    <property type="project" value="UniProtKB-KW"/>
</dbReference>
<keyword evidence="7" id="KW-0378">Hydrolase</keyword>
<dbReference type="InterPro" id="IPR027450">
    <property type="entry name" value="AlkB-like"/>
</dbReference>
<dbReference type="Pfam" id="PF07717">
    <property type="entry name" value="OB_NTP_bind"/>
    <property type="match status" value="1"/>
</dbReference>
<dbReference type="PANTHER" id="PTHR18934:SF267">
    <property type="entry name" value="ATP-DEPENDENT RNA HELICASE YLR419W-RELATED"/>
    <property type="match status" value="1"/>
</dbReference>
<dbReference type="GO" id="GO:0003723">
    <property type="term" value="F:RNA binding"/>
    <property type="evidence" value="ECO:0007669"/>
    <property type="project" value="TreeGrafter"/>
</dbReference>
<dbReference type="Gene3D" id="2.60.120.590">
    <property type="entry name" value="Alpha-ketoglutarate-dependent dioxygenase AlkB-like"/>
    <property type="match status" value="1"/>
</dbReference>
<reference evidence="7 8" key="1">
    <citation type="submission" date="2016-02" db="EMBL/GenBank/DDBJ databases">
        <title>Genome analysis of coral dinoflagellate symbionts highlights evolutionary adaptations to a symbiotic lifestyle.</title>
        <authorList>
            <person name="Aranda M."/>
            <person name="Li Y."/>
            <person name="Liew Y.J."/>
            <person name="Baumgarten S."/>
            <person name="Simakov O."/>
            <person name="Wilson M."/>
            <person name="Piel J."/>
            <person name="Ashoor H."/>
            <person name="Bougouffa S."/>
            <person name="Bajic V.B."/>
            <person name="Ryu T."/>
            <person name="Ravasi T."/>
            <person name="Bayer T."/>
            <person name="Micklem G."/>
            <person name="Kim H."/>
            <person name="Bhak J."/>
            <person name="Lajeunesse T.C."/>
            <person name="Voolstra C.R."/>
        </authorList>
    </citation>
    <scope>NUCLEOTIDE SEQUENCE [LARGE SCALE GENOMIC DNA]</scope>
    <source>
        <strain evidence="7 8">CCMP2467</strain>
    </source>
</reference>
<evidence type="ECO:0000259" key="5">
    <source>
        <dbReference type="PROSITE" id="PS51194"/>
    </source>
</evidence>
<feature type="compositionally biased region" description="Low complexity" evidence="3">
    <location>
        <begin position="57"/>
        <end position="72"/>
    </location>
</feature>
<dbReference type="SUPFAM" id="SSF51197">
    <property type="entry name" value="Clavaminate synthase-like"/>
    <property type="match status" value="1"/>
</dbReference>
<protein>
    <submittedName>
        <fullName evidence="7">ATP-dependent RNA helicase DHX36</fullName>
    </submittedName>
</protein>
<organism evidence="7 8">
    <name type="scientific">Symbiodinium microadriaticum</name>
    <name type="common">Dinoflagellate</name>
    <name type="synonym">Zooxanthella microadriatica</name>
    <dbReference type="NCBI Taxonomy" id="2951"/>
    <lineage>
        <taxon>Eukaryota</taxon>
        <taxon>Sar</taxon>
        <taxon>Alveolata</taxon>
        <taxon>Dinophyceae</taxon>
        <taxon>Suessiales</taxon>
        <taxon>Symbiodiniaceae</taxon>
        <taxon>Symbiodinium</taxon>
    </lineage>
</organism>
<dbReference type="InterPro" id="IPR001650">
    <property type="entry name" value="Helicase_C-like"/>
</dbReference>